<dbReference type="RefSeq" id="XP_018042681.1">
    <property type="nucleotide sequence ID" value="XM_018182408.1"/>
</dbReference>
<feature type="transmembrane region" description="Helical" evidence="6">
    <location>
        <begin position="206"/>
        <end position="229"/>
    </location>
</feature>
<accession>A0A177CYI4</accession>
<name>A0A177CYI4_9PLEO</name>
<feature type="signal peptide" evidence="7">
    <location>
        <begin position="1"/>
        <end position="17"/>
    </location>
</feature>
<dbReference type="STRING" id="1460663.A0A177CYI4"/>
<evidence type="ECO:0000256" key="2">
    <source>
        <dbReference type="ARBA" id="ARBA00022692"/>
    </source>
</evidence>
<proteinExistence type="predicted"/>
<sequence length="295" mass="29972">MLLHALLLSALAALVSADCYSHDRIKAQDSKYYIGPELVSCGNGTDNCCLAEQKCGSNLLCVDGSGGVSRQYCDNAAWIGCSDMCAGNDAAGVSIHDCGDNIYCCGVNTEDACCTDERAFYVDPDDGGVTQTTVAAKTKAPRWFTVDSSSLLASMSSASSSLASSTPSSTPASTSAPAATTASSASSATPTPTETAKGSSGISGGAGAGIGIGAAAGIALVAALMWFLLRKKKQNASRGAVSGTTDYPIGKSGPQPEYYAHNVELDNGNLVSQELDGGNSRHELATHAPKTYPGL</sequence>
<evidence type="ECO:0008006" key="10">
    <source>
        <dbReference type="Google" id="ProtNLM"/>
    </source>
</evidence>
<evidence type="ECO:0000256" key="3">
    <source>
        <dbReference type="ARBA" id="ARBA00022989"/>
    </source>
</evidence>
<dbReference type="AlphaFoldDB" id="A0A177CYI4"/>
<evidence type="ECO:0000256" key="1">
    <source>
        <dbReference type="ARBA" id="ARBA00004167"/>
    </source>
</evidence>
<evidence type="ECO:0000313" key="9">
    <source>
        <dbReference type="Proteomes" id="UP000077069"/>
    </source>
</evidence>
<dbReference type="InParanoid" id="A0A177CYI4"/>
<evidence type="ECO:0000256" key="6">
    <source>
        <dbReference type="SAM" id="Phobius"/>
    </source>
</evidence>
<evidence type="ECO:0000256" key="4">
    <source>
        <dbReference type="ARBA" id="ARBA00023136"/>
    </source>
</evidence>
<keyword evidence="2 6" id="KW-0812">Transmembrane</keyword>
<dbReference type="InterPro" id="IPR051694">
    <property type="entry name" value="Immunoregulatory_rcpt-like"/>
</dbReference>
<keyword evidence="9" id="KW-1185">Reference proteome</keyword>
<dbReference type="EMBL" id="KV441548">
    <property type="protein sequence ID" value="OAG12316.1"/>
    <property type="molecule type" value="Genomic_DNA"/>
</dbReference>
<comment type="subcellular location">
    <subcellularLocation>
        <location evidence="1">Membrane</location>
        <topology evidence="1">Single-pass membrane protein</topology>
    </subcellularLocation>
</comment>
<keyword evidence="4 6" id="KW-0472">Membrane</keyword>
<gene>
    <name evidence="8" type="ORF">CC84DRAFT_1211889</name>
</gene>
<keyword evidence="7" id="KW-0732">Signal</keyword>
<dbReference type="Proteomes" id="UP000077069">
    <property type="component" value="Unassembled WGS sequence"/>
</dbReference>
<feature type="chain" id="PRO_5008058755" description="Mid2 domain-containing protein" evidence="7">
    <location>
        <begin position="18"/>
        <end position="295"/>
    </location>
</feature>
<evidence type="ECO:0000256" key="7">
    <source>
        <dbReference type="SAM" id="SignalP"/>
    </source>
</evidence>
<dbReference type="GO" id="GO:0071944">
    <property type="term" value="C:cell periphery"/>
    <property type="evidence" value="ECO:0007669"/>
    <property type="project" value="UniProtKB-ARBA"/>
</dbReference>
<dbReference type="PANTHER" id="PTHR15549">
    <property type="entry name" value="PAIRED IMMUNOGLOBULIN-LIKE TYPE 2 RECEPTOR"/>
    <property type="match status" value="1"/>
</dbReference>
<feature type="compositionally biased region" description="Low complexity" evidence="5">
    <location>
        <begin position="163"/>
        <end position="200"/>
    </location>
</feature>
<dbReference type="OrthoDB" id="3798874at2759"/>
<evidence type="ECO:0000256" key="5">
    <source>
        <dbReference type="SAM" id="MobiDB-lite"/>
    </source>
</evidence>
<dbReference type="GO" id="GO:0016020">
    <property type="term" value="C:membrane"/>
    <property type="evidence" value="ECO:0007669"/>
    <property type="project" value="UniProtKB-SubCell"/>
</dbReference>
<dbReference type="GeneID" id="28765894"/>
<organism evidence="8 9">
    <name type="scientific">Paraphaeosphaeria sporulosa</name>
    <dbReference type="NCBI Taxonomy" id="1460663"/>
    <lineage>
        <taxon>Eukaryota</taxon>
        <taxon>Fungi</taxon>
        <taxon>Dikarya</taxon>
        <taxon>Ascomycota</taxon>
        <taxon>Pezizomycotina</taxon>
        <taxon>Dothideomycetes</taxon>
        <taxon>Pleosporomycetidae</taxon>
        <taxon>Pleosporales</taxon>
        <taxon>Massarineae</taxon>
        <taxon>Didymosphaeriaceae</taxon>
        <taxon>Paraphaeosphaeria</taxon>
    </lineage>
</organism>
<feature type="region of interest" description="Disordered" evidence="5">
    <location>
        <begin position="163"/>
        <end position="202"/>
    </location>
</feature>
<protein>
    <recommendedName>
        <fullName evidence="10">Mid2 domain-containing protein</fullName>
    </recommendedName>
</protein>
<keyword evidence="3 6" id="KW-1133">Transmembrane helix</keyword>
<reference evidence="8 9" key="1">
    <citation type="submission" date="2016-05" db="EMBL/GenBank/DDBJ databases">
        <title>Comparative analysis of secretome profiles of manganese(II)-oxidizing ascomycete fungi.</title>
        <authorList>
            <consortium name="DOE Joint Genome Institute"/>
            <person name="Zeiner C.A."/>
            <person name="Purvine S.O."/>
            <person name="Zink E.M."/>
            <person name="Wu S."/>
            <person name="Pasa-Tolic L."/>
            <person name="Chaput D.L."/>
            <person name="Haridas S."/>
            <person name="Grigoriev I.V."/>
            <person name="Santelli C.M."/>
            <person name="Hansel C.M."/>
        </authorList>
    </citation>
    <scope>NUCLEOTIDE SEQUENCE [LARGE SCALE GENOMIC DNA]</scope>
    <source>
        <strain evidence="8 9">AP3s5-JAC2a</strain>
    </source>
</reference>
<evidence type="ECO:0000313" key="8">
    <source>
        <dbReference type="EMBL" id="OAG12316.1"/>
    </source>
</evidence>